<gene>
    <name evidence="3" type="ORF">LG35_05575</name>
</gene>
<reference evidence="3 4" key="1">
    <citation type="submission" date="2014-09" db="EMBL/GenBank/DDBJ databases">
        <title>Alistipes sp. 627, sp. nov., a novel member of the family Rikenellaceae isolated from human faeces.</title>
        <authorList>
            <person name="Shkoporov A.N."/>
            <person name="Chaplin A.V."/>
            <person name="Motuzova O.V."/>
            <person name="Kafarskaia L.I."/>
            <person name="Khokhlova E.V."/>
            <person name="Efimov B.A."/>
        </authorList>
    </citation>
    <scope>NUCLEOTIDE SEQUENCE [LARGE SCALE GENOMIC DNA]</scope>
    <source>
        <strain evidence="3 4">627</strain>
    </source>
</reference>
<dbReference type="InterPro" id="IPR025988">
    <property type="entry name" value="YWFCY_dom"/>
</dbReference>
<dbReference type="Proteomes" id="UP000030889">
    <property type="component" value="Unassembled WGS sequence"/>
</dbReference>
<dbReference type="EMBL" id="JRGF01000005">
    <property type="protein sequence ID" value="KHE42348.1"/>
    <property type="molecule type" value="Genomic_DNA"/>
</dbReference>
<accession>A0ABR4YKV2</accession>
<evidence type="ECO:0000256" key="1">
    <source>
        <dbReference type="SAM" id="Phobius"/>
    </source>
</evidence>
<evidence type="ECO:0000313" key="4">
    <source>
        <dbReference type="Proteomes" id="UP000030889"/>
    </source>
</evidence>
<name>A0ABR4YKV2_9BACT</name>
<feature type="domain" description="YWFCY" evidence="2">
    <location>
        <begin position="5"/>
        <end position="41"/>
    </location>
</feature>
<dbReference type="Pfam" id="PF14293">
    <property type="entry name" value="YWFCY"/>
    <property type="match status" value="1"/>
</dbReference>
<protein>
    <submittedName>
        <fullName evidence="3">Conjugal transfer protein TraG</fullName>
    </submittedName>
</protein>
<keyword evidence="4" id="KW-1185">Reference proteome</keyword>
<sequence length="41" mass="4963">MQQEDDLRGLGQTMQFMRGISLLFVLVHLYWYCHDWFAQQG</sequence>
<keyword evidence="1" id="KW-1133">Transmembrane helix</keyword>
<organism evidence="3 4">
    <name type="scientific">Alistipes inops</name>
    <dbReference type="NCBI Taxonomy" id="1501391"/>
    <lineage>
        <taxon>Bacteria</taxon>
        <taxon>Pseudomonadati</taxon>
        <taxon>Bacteroidota</taxon>
        <taxon>Bacteroidia</taxon>
        <taxon>Bacteroidales</taxon>
        <taxon>Rikenellaceae</taxon>
        <taxon>Alistipes</taxon>
    </lineage>
</organism>
<keyword evidence="1" id="KW-0812">Transmembrane</keyword>
<evidence type="ECO:0000313" key="3">
    <source>
        <dbReference type="EMBL" id="KHE42348.1"/>
    </source>
</evidence>
<evidence type="ECO:0000259" key="2">
    <source>
        <dbReference type="Pfam" id="PF14293"/>
    </source>
</evidence>
<keyword evidence="1" id="KW-0472">Membrane</keyword>
<feature type="transmembrane region" description="Helical" evidence="1">
    <location>
        <begin position="16"/>
        <end position="33"/>
    </location>
</feature>
<proteinExistence type="predicted"/>
<comment type="caution">
    <text evidence="3">The sequence shown here is derived from an EMBL/GenBank/DDBJ whole genome shotgun (WGS) entry which is preliminary data.</text>
</comment>